<organism evidence="2">
    <name type="scientific">marine metagenome</name>
    <dbReference type="NCBI Taxonomy" id="408172"/>
    <lineage>
        <taxon>unclassified sequences</taxon>
        <taxon>metagenomes</taxon>
        <taxon>ecological metagenomes</taxon>
    </lineage>
</organism>
<evidence type="ECO:0000259" key="1">
    <source>
        <dbReference type="Pfam" id="PF01869"/>
    </source>
</evidence>
<accession>A0A382JUS4</accession>
<protein>
    <recommendedName>
        <fullName evidence="1">ATPase BadF/BadG/BcrA/BcrD type domain-containing protein</fullName>
    </recommendedName>
</protein>
<dbReference type="EMBL" id="UINC01075779">
    <property type="protein sequence ID" value="SVC14301.1"/>
    <property type="molecule type" value="Genomic_DNA"/>
</dbReference>
<dbReference type="CDD" id="cd24079">
    <property type="entry name" value="ASKHA_NBD_PG1100-like"/>
    <property type="match status" value="1"/>
</dbReference>
<dbReference type="PANTHER" id="PTHR43190:SF3">
    <property type="entry name" value="N-ACETYL-D-GLUCOSAMINE KINASE"/>
    <property type="match status" value="1"/>
</dbReference>
<dbReference type="Gene3D" id="3.30.420.40">
    <property type="match status" value="2"/>
</dbReference>
<dbReference type="Pfam" id="PF01869">
    <property type="entry name" value="BcrAD_BadFG"/>
    <property type="match status" value="1"/>
</dbReference>
<feature type="domain" description="ATPase BadF/BadG/BcrA/BcrD type" evidence="1">
    <location>
        <begin position="6"/>
        <end position="181"/>
    </location>
</feature>
<dbReference type="InterPro" id="IPR002731">
    <property type="entry name" value="ATPase_BadF"/>
</dbReference>
<proteinExistence type="predicted"/>
<dbReference type="Gene3D" id="1.10.720.160">
    <property type="match status" value="1"/>
</dbReference>
<dbReference type="InterPro" id="IPR043129">
    <property type="entry name" value="ATPase_NBD"/>
</dbReference>
<dbReference type="AlphaFoldDB" id="A0A382JUS4"/>
<evidence type="ECO:0000313" key="2">
    <source>
        <dbReference type="EMBL" id="SVC14301.1"/>
    </source>
</evidence>
<name>A0A382JUS4_9ZZZZ</name>
<gene>
    <name evidence="2" type="ORF">METZ01_LOCUS267155</name>
</gene>
<dbReference type="InterPro" id="IPR052519">
    <property type="entry name" value="Euk-type_GlcNAc_Kinase"/>
</dbReference>
<dbReference type="SUPFAM" id="SSF53067">
    <property type="entry name" value="Actin-like ATPase domain"/>
    <property type="match status" value="2"/>
</dbReference>
<reference evidence="2" key="1">
    <citation type="submission" date="2018-05" db="EMBL/GenBank/DDBJ databases">
        <authorList>
            <person name="Lanie J.A."/>
            <person name="Ng W.-L."/>
            <person name="Kazmierczak K.M."/>
            <person name="Andrzejewski T.M."/>
            <person name="Davidsen T.M."/>
            <person name="Wayne K.J."/>
            <person name="Tettelin H."/>
            <person name="Glass J.I."/>
            <person name="Rusch D."/>
            <person name="Podicherti R."/>
            <person name="Tsui H.-C.T."/>
            <person name="Winkler M.E."/>
        </authorList>
    </citation>
    <scope>NUCLEOTIDE SEQUENCE</scope>
</reference>
<sequence length="293" mass="33401">MILIADSGSTKCSWVVCDLEGNLIEKCKTIGFNPFFTNKESIIKHLDSSTLDKYKHDIKEVFFYGAGCSTKEKNKIIAQPLDMFFNNAQIIISHDIEAACYATYNGKPNISCILGTGSNSCFFDGKEIVENAPALGFLIGDEASGNYFGKKILNLYLNKKLPDDLKKKLESEFETNLSIIKNKTYNNNRANAFLAEYFPFVSNNKKHPIIKELIYKTLEKFFNLHIICYKNFDQVEINFVGSVAYYLTDEIHTTSEKYNCRIGKIIQDPIDGLINYHFKNINLSRRNDTFSSN</sequence>
<dbReference type="PANTHER" id="PTHR43190">
    <property type="entry name" value="N-ACETYL-D-GLUCOSAMINE KINASE"/>
    <property type="match status" value="1"/>
</dbReference>